<feature type="transmembrane region" description="Helical" evidence="1">
    <location>
        <begin position="12"/>
        <end position="32"/>
    </location>
</feature>
<keyword evidence="1" id="KW-0472">Membrane</keyword>
<keyword evidence="3" id="KW-1185">Reference proteome</keyword>
<organism evidence="2 3">
    <name type="scientific">Halpernia frigidisoli</name>
    <dbReference type="NCBI Taxonomy" id="1125876"/>
    <lineage>
        <taxon>Bacteria</taxon>
        <taxon>Pseudomonadati</taxon>
        <taxon>Bacteroidota</taxon>
        <taxon>Flavobacteriia</taxon>
        <taxon>Flavobacteriales</taxon>
        <taxon>Weeksellaceae</taxon>
        <taxon>Chryseobacterium group</taxon>
        <taxon>Halpernia</taxon>
    </lineage>
</organism>
<dbReference type="EMBL" id="FOQT01000001">
    <property type="protein sequence ID" value="SFH95564.1"/>
    <property type="molecule type" value="Genomic_DNA"/>
</dbReference>
<protein>
    <submittedName>
        <fullName evidence="2">Uncharacterized protein</fullName>
    </submittedName>
</protein>
<gene>
    <name evidence="2" type="ORF">SAMN05443292_0947</name>
</gene>
<accession>A0A1I3E9D3</accession>
<dbReference type="STRING" id="1125876.SAMN05443292_0947"/>
<reference evidence="2 3" key="1">
    <citation type="submission" date="2016-10" db="EMBL/GenBank/DDBJ databases">
        <authorList>
            <person name="de Groot N.N."/>
        </authorList>
    </citation>
    <scope>NUCLEOTIDE SEQUENCE [LARGE SCALE GENOMIC DNA]</scope>
    <source>
        <strain evidence="2 3">DSM 26000</strain>
    </source>
</reference>
<sequence length="271" mass="32376">MINLGKILQYQSFNYLKFLIIFFSFISFFTSAQKQYPLDSLNLRETNALFADDYGDFYLYKNTDLSFAKYDSTDLQLSKIMFTVPFKVQSVENPLNIFAFSENAQEMRLYDENLVEIQRINLRQDFGSIVMAYGADLQYFWLLEDSTKRLIKYRFRDKNIQNSYLMNFGFEDIRYMIVYRNLIYILKEKEFAVYDLQSNLIFKKEIVNGKKLHRENNDFFIIEDKKIGKYNSAGIFAEVFKNQNAKIVDKNSNNFLAIVKNKLYIYRIENK</sequence>
<evidence type="ECO:0000313" key="3">
    <source>
        <dbReference type="Proteomes" id="UP000198931"/>
    </source>
</evidence>
<name>A0A1I3E9D3_9FLAO</name>
<dbReference type="Proteomes" id="UP000198931">
    <property type="component" value="Unassembled WGS sequence"/>
</dbReference>
<keyword evidence="1" id="KW-1133">Transmembrane helix</keyword>
<proteinExistence type="predicted"/>
<keyword evidence="1" id="KW-0812">Transmembrane</keyword>
<evidence type="ECO:0000313" key="2">
    <source>
        <dbReference type="EMBL" id="SFH95564.1"/>
    </source>
</evidence>
<dbReference type="AlphaFoldDB" id="A0A1I3E9D3"/>
<evidence type="ECO:0000256" key="1">
    <source>
        <dbReference type="SAM" id="Phobius"/>
    </source>
</evidence>